<feature type="compositionally biased region" description="Basic residues" evidence="1">
    <location>
        <begin position="1"/>
        <end position="12"/>
    </location>
</feature>
<feature type="transmembrane region" description="Helical" evidence="2">
    <location>
        <begin position="96"/>
        <end position="116"/>
    </location>
</feature>
<keyword evidence="2" id="KW-1133">Transmembrane helix</keyword>
<dbReference type="RefSeq" id="WP_289366744.1">
    <property type="nucleotide sequence ID" value="NZ_JAUCBP010000013.1"/>
</dbReference>
<evidence type="ECO:0000313" key="3">
    <source>
        <dbReference type="EMBL" id="MDM7862001.1"/>
    </source>
</evidence>
<keyword evidence="4" id="KW-1185">Reference proteome</keyword>
<accession>A0ABT7T0M6</accession>
<protein>
    <submittedName>
        <fullName evidence="3">Uncharacterized protein</fullName>
    </submittedName>
</protein>
<sequence length="117" mass="12564">MRQQRTKQKASQKAKQADAELGQDSTDNPEADSTDSFENRKNILWVILAAGMAITVMTSQFMPGVVALGSLTSVYSAMLWVGIFGAALARYLNKNGWLGFAIGSVLGVLLNILASII</sequence>
<gene>
    <name evidence="3" type="ORF">QTP81_15465</name>
</gene>
<organism evidence="3 4">
    <name type="scientific">Alteromonas arenosi</name>
    <dbReference type="NCBI Taxonomy" id="3055817"/>
    <lineage>
        <taxon>Bacteria</taxon>
        <taxon>Pseudomonadati</taxon>
        <taxon>Pseudomonadota</taxon>
        <taxon>Gammaproteobacteria</taxon>
        <taxon>Alteromonadales</taxon>
        <taxon>Alteromonadaceae</taxon>
        <taxon>Alteromonas/Salinimonas group</taxon>
        <taxon>Alteromonas</taxon>
    </lineage>
</organism>
<keyword evidence="2" id="KW-0812">Transmembrane</keyword>
<feature type="region of interest" description="Disordered" evidence="1">
    <location>
        <begin position="1"/>
        <end position="35"/>
    </location>
</feature>
<reference evidence="3 4" key="1">
    <citation type="submission" date="2023-06" db="EMBL/GenBank/DDBJ databases">
        <title>Alteromonas sp. ASW11-36 isolated from intertidal sand.</title>
        <authorList>
            <person name="Li Y."/>
        </authorList>
    </citation>
    <scope>NUCLEOTIDE SEQUENCE [LARGE SCALE GENOMIC DNA]</scope>
    <source>
        <strain evidence="3 4">ASW11-36</strain>
    </source>
</reference>
<proteinExistence type="predicted"/>
<dbReference type="EMBL" id="JAUCBP010000013">
    <property type="protein sequence ID" value="MDM7862001.1"/>
    <property type="molecule type" value="Genomic_DNA"/>
</dbReference>
<feature type="transmembrane region" description="Helical" evidence="2">
    <location>
        <begin position="68"/>
        <end position="89"/>
    </location>
</feature>
<evidence type="ECO:0000256" key="2">
    <source>
        <dbReference type="SAM" id="Phobius"/>
    </source>
</evidence>
<feature type="transmembrane region" description="Helical" evidence="2">
    <location>
        <begin position="43"/>
        <end position="62"/>
    </location>
</feature>
<evidence type="ECO:0000313" key="4">
    <source>
        <dbReference type="Proteomes" id="UP001234343"/>
    </source>
</evidence>
<dbReference type="Proteomes" id="UP001234343">
    <property type="component" value="Unassembled WGS sequence"/>
</dbReference>
<comment type="caution">
    <text evidence="3">The sequence shown here is derived from an EMBL/GenBank/DDBJ whole genome shotgun (WGS) entry which is preliminary data.</text>
</comment>
<keyword evidence="2" id="KW-0472">Membrane</keyword>
<evidence type="ECO:0000256" key="1">
    <source>
        <dbReference type="SAM" id="MobiDB-lite"/>
    </source>
</evidence>
<name>A0ABT7T0M6_9ALTE</name>